<feature type="domain" description="ABC transporter" evidence="6">
    <location>
        <begin position="9"/>
        <end position="238"/>
    </location>
</feature>
<dbReference type="PROSITE" id="PS00211">
    <property type="entry name" value="ABC_TRANSPORTER_1"/>
    <property type="match status" value="1"/>
</dbReference>
<evidence type="ECO:0000256" key="5">
    <source>
        <dbReference type="ARBA" id="ARBA00022970"/>
    </source>
</evidence>
<keyword evidence="4 7" id="KW-0067">ATP-binding</keyword>
<comment type="caution">
    <text evidence="7">The sequence shown here is derived from an EMBL/GenBank/DDBJ whole genome shotgun (WGS) entry which is preliminary data.</text>
</comment>
<organism evidence="7 8">
    <name type="scientific">Streptomyces antioxidans</name>
    <dbReference type="NCBI Taxonomy" id="1507734"/>
    <lineage>
        <taxon>Bacteria</taxon>
        <taxon>Bacillati</taxon>
        <taxon>Actinomycetota</taxon>
        <taxon>Actinomycetes</taxon>
        <taxon>Kitasatosporales</taxon>
        <taxon>Streptomycetaceae</taxon>
        <taxon>Streptomyces</taxon>
    </lineage>
</organism>
<dbReference type="PANTHER" id="PTHR43820:SF6">
    <property type="entry name" value="ABC TRANSPORTER ATP-BINDING PROTEIN"/>
    <property type="match status" value="1"/>
</dbReference>
<keyword evidence="8" id="KW-1185">Reference proteome</keyword>
<proteinExistence type="inferred from homology"/>
<comment type="similarity">
    <text evidence="1">Belongs to the ABC transporter superfamily.</text>
</comment>
<dbReference type="InterPro" id="IPR052156">
    <property type="entry name" value="BCAA_Transport_ATP-bd_LivF"/>
</dbReference>
<evidence type="ECO:0000313" key="7">
    <source>
        <dbReference type="EMBL" id="OPF76918.1"/>
    </source>
</evidence>
<dbReference type="GO" id="GO:0016887">
    <property type="term" value="F:ATP hydrolysis activity"/>
    <property type="evidence" value="ECO:0007669"/>
    <property type="project" value="InterPro"/>
</dbReference>
<dbReference type="AlphaFoldDB" id="A0A1V4D1I1"/>
<dbReference type="OrthoDB" id="5179231at2"/>
<evidence type="ECO:0000256" key="4">
    <source>
        <dbReference type="ARBA" id="ARBA00022840"/>
    </source>
</evidence>
<dbReference type="GO" id="GO:0005524">
    <property type="term" value="F:ATP binding"/>
    <property type="evidence" value="ECO:0007669"/>
    <property type="project" value="UniProtKB-KW"/>
</dbReference>
<reference evidence="7" key="1">
    <citation type="submission" date="2016-12" db="EMBL/GenBank/DDBJ databases">
        <title>Genome sequence of Streptomyces antioxidans MUSC 164.</title>
        <authorList>
            <person name="Lee L.-H."/>
            <person name="Ser H.-L."/>
        </authorList>
    </citation>
    <scope>NUCLEOTIDE SEQUENCE [LARGE SCALE GENOMIC DNA]</scope>
    <source>
        <strain evidence="7">MUSC 164</strain>
    </source>
</reference>
<evidence type="ECO:0000256" key="3">
    <source>
        <dbReference type="ARBA" id="ARBA00022741"/>
    </source>
</evidence>
<dbReference type="Pfam" id="PF00005">
    <property type="entry name" value="ABC_tran"/>
    <property type="match status" value="1"/>
</dbReference>
<dbReference type="SMART" id="SM00382">
    <property type="entry name" value="AAA"/>
    <property type="match status" value="1"/>
</dbReference>
<sequence length="240" mass="25628">MNGTDTPALRIGGLRAGYGHGDVLCGVDIVARTGTITAVVGPNGAGKSTLMKVLAGIHDRPVRGTVEVFGVDRTRDSARDRLAAGLSLCPERRRVFPAMSIEENLLMGAVTLSPSLARRRVRETYERVPWLAERRRTMAGNLSGGQQQLLAICRAIMTDPPLLLLDEPSLGLSPKVVGEVADLIRTLGEEGRSVLIVEQNVALGLRLASEVYVLNQGVVVEHGPASALADDDRLMATYLG</sequence>
<dbReference type="GO" id="GO:0015658">
    <property type="term" value="F:branched-chain amino acid transmembrane transporter activity"/>
    <property type="evidence" value="ECO:0007669"/>
    <property type="project" value="TreeGrafter"/>
</dbReference>
<keyword evidence="2" id="KW-0813">Transport</keyword>
<dbReference type="RefSeq" id="WP_046087218.1">
    <property type="nucleotide sequence ID" value="NZ_LAKD02000055.1"/>
</dbReference>
<evidence type="ECO:0000256" key="2">
    <source>
        <dbReference type="ARBA" id="ARBA00022448"/>
    </source>
</evidence>
<keyword evidence="3" id="KW-0547">Nucleotide-binding</keyword>
<evidence type="ECO:0000259" key="6">
    <source>
        <dbReference type="PROSITE" id="PS50893"/>
    </source>
</evidence>
<name>A0A1V4D1I1_9ACTN</name>
<dbReference type="InterPro" id="IPR003439">
    <property type="entry name" value="ABC_transporter-like_ATP-bd"/>
</dbReference>
<accession>A0A1V4D1I1</accession>
<dbReference type="InterPro" id="IPR003593">
    <property type="entry name" value="AAA+_ATPase"/>
</dbReference>
<dbReference type="Gene3D" id="3.40.50.300">
    <property type="entry name" value="P-loop containing nucleotide triphosphate hydrolases"/>
    <property type="match status" value="1"/>
</dbReference>
<dbReference type="PROSITE" id="PS50893">
    <property type="entry name" value="ABC_TRANSPORTER_2"/>
    <property type="match status" value="1"/>
</dbReference>
<dbReference type="InterPro" id="IPR017871">
    <property type="entry name" value="ABC_transporter-like_CS"/>
</dbReference>
<dbReference type="Proteomes" id="UP000033615">
    <property type="component" value="Unassembled WGS sequence"/>
</dbReference>
<evidence type="ECO:0000313" key="8">
    <source>
        <dbReference type="Proteomes" id="UP000033615"/>
    </source>
</evidence>
<dbReference type="EMBL" id="LAKD02000055">
    <property type="protein sequence ID" value="OPF76918.1"/>
    <property type="molecule type" value="Genomic_DNA"/>
</dbReference>
<evidence type="ECO:0000256" key="1">
    <source>
        <dbReference type="ARBA" id="ARBA00005417"/>
    </source>
</evidence>
<dbReference type="GO" id="GO:0015807">
    <property type="term" value="P:L-amino acid transport"/>
    <property type="evidence" value="ECO:0007669"/>
    <property type="project" value="TreeGrafter"/>
</dbReference>
<dbReference type="SUPFAM" id="SSF52540">
    <property type="entry name" value="P-loop containing nucleoside triphosphate hydrolases"/>
    <property type="match status" value="1"/>
</dbReference>
<dbReference type="PANTHER" id="PTHR43820">
    <property type="entry name" value="HIGH-AFFINITY BRANCHED-CHAIN AMINO ACID TRANSPORT ATP-BINDING PROTEIN LIVF"/>
    <property type="match status" value="1"/>
</dbReference>
<protein>
    <submittedName>
        <fullName evidence="7">ABC transporter ATP-binding protein</fullName>
    </submittedName>
</protein>
<dbReference type="InterPro" id="IPR027417">
    <property type="entry name" value="P-loop_NTPase"/>
</dbReference>
<keyword evidence="5" id="KW-0029">Amino-acid transport</keyword>
<gene>
    <name evidence="7" type="ORF">VT50_0222255</name>
</gene>
<dbReference type="CDD" id="cd03224">
    <property type="entry name" value="ABC_TM1139_LivF_branched"/>
    <property type="match status" value="1"/>
</dbReference>